<name>A0ABR8Q2D8_9CLOT</name>
<keyword evidence="3" id="KW-1185">Reference proteome</keyword>
<reference evidence="2 3" key="1">
    <citation type="submission" date="2020-08" db="EMBL/GenBank/DDBJ databases">
        <title>A Genomic Blueprint of the Chicken Gut Microbiome.</title>
        <authorList>
            <person name="Gilroy R."/>
            <person name="Ravi A."/>
            <person name="Getino M."/>
            <person name="Pursley I."/>
            <person name="Horton D.L."/>
            <person name="Alikhan N.-F."/>
            <person name="Baker D."/>
            <person name="Gharbi K."/>
            <person name="Hall N."/>
            <person name="Watson M."/>
            <person name="Adriaenssens E.M."/>
            <person name="Foster-Nyarko E."/>
            <person name="Jarju S."/>
            <person name="Secka A."/>
            <person name="Antonio M."/>
            <person name="Oren A."/>
            <person name="Chaudhuri R."/>
            <person name="La Ragione R.M."/>
            <person name="Hildebrand F."/>
            <person name="Pallen M.J."/>
        </authorList>
    </citation>
    <scope>NUCLEOTIDE SEQUENCE [LARGE SCALE GENOMIC DNA]</scope>
    <source>
        <strain evidence="2 3">Sa3CUN1</strain>
    </source>
</reference>
<proteinExistence type="predicted"/>
<dbReference type="EMBL" id="JACSQZ010000013">
    <property type="protein sequence ID" value="MBD7914577.1"/>
    <property type="molecule type" value="Genomic_DNA"/>
</dbReference>
<accession>A0ABR8Q2D8</accession>
<feature type="domain" description="DUF4007" evidence="1">
    <location>
        <begin position="6"/>
        <end position="171"/>
    </location>
</feature>
<gene>
    <name evidence="2" type="ORF">H9660_05415</name>
</gene>
<organism evidence="2 3">
    <name type="scientific">Clostridium gallinarum</name>
    <dbReference type="NCBI Taxonomy" id="2762246"/>
    <lineage>
        <taxon>Bacteria</taxon>
        <taxon>Bacillati</taxon>
        <taxon>Bacillota</taxon>
        <taxon>Clostridia</taxon>
        <taxon>Eubacteriales</taxon>
        <taxon>Clostridiaceae</taxon>
        <taxon>Clostridium</taxon>
    </lineage>
</organism>
<evidence type="ECO:0000313" key="3">
    <source>
        <dbReference type="Proteomes" id="UP000640335"/>
    </source>
</evidence>
<evidence type="ECO:0000313" key="2">
    <source>
        <dbReference type="EMBL" id="MBD7914577.1"/>
    </source>
</evidence>
<evidence type="ECO:0000259" key="1">
    <source>
        <dbReference type="Pfam" id="PF13182"/>
    </source>
</evidence>
<protein>
    <submittedName>
        <fullName evidence="2">DUF4007 family protein</fullName>
    </submittedName>
</protein>
<dbReference type="InterPro" id="IPR025248">
    <property type="entry name" value="DUF4007"/>
</dbReference>
<dbReference type="Proteomes" id="UP000640335">
    <property type="component" value="Unassembled WGS sequence"/>
</dbReference>
<comment type="caution">
    <text evidence="2">The sequence shown here is derived from an EMBL/GenBank/DDBJ whole genome shotgun (WGS) entry which is preliminary data.</text>
</comment>
<dbReference type="Pfam" id="PF13182">
    <property type="entry name" value="DUF4007"/>
    <property type="match status" value="1"/>
</dbReference>
<sequence length="274" mass="31971">MTNMKFRFHETFPPQIIYLAEILKLSSENYCGSKNDISNITGIPTGDSTGKVVPHIRYLSYMGLIQFEMELGKYKLSLTELGNIVFNEDPYIMQDITKLILHYNMTRLIEGAPQWSYFFREYPYEYNIKIMFSDIEDQGKKKFAKDIEIGPLKSMYISDDFNIISNLDISKGNRQEVIFNVNNPMFEATNLYAYGLLYDWELILPESKEITIDDILNLLRWEKAFGFDYDTMLEVLDEISARGIIKINKQLNPVTIIRNMNSSDLIETLYDDVI</sequence>
<dbReference type="RefSeq" id="WP_191749328.1">
    <property type="nucleotide sequence ID" value="NZ_JACSQZ010000013.1"/>
</dbReference>